<feature type="coiled-coil region" evidence="1">
    <location>
        <begin position="105"/>
        <end position="143"/>
    </location>
</feature>
<dbReference type="Proteomes" id="UP000199524">
    <property type="component" value="Chromosome I"/>
</dbReference>
<evidence type="ECO:0000256" key="2">
    <source>
        <dbReference type="SAM" id="Phobius"/>
    </source>
</evidence>
<keyword evidence="2" id="KW-1133">Transmembrane helix</keyword>
<dbReference type="PRINTS" id="PR01490">
    <property type="entry name" value="RTXTOXIND"/>
</dbReference>
<sequence length="426" mass="46940">MLEWGTVTPRSALQPLLLGGVLGLFVVAVLVLLSTGSYARKEDVPGRVMTRDVVRIASEKAAHVDEMLVATGEPVKRGQPLIRLHTVNPENIETDGDQALSLRNIERLNELLDGLAAQESQARSAHTVEKDLLQRQLQQLDQDLALNSRIGQSIERRVRVALEERQRHEQLAGEGAVSGSDLDRVVVVHQSALEDQAGNELAKVSTQQRRLELQQRLSQAEQDQAARLGQFGRQRNEWLERLESLGKSQGYVLLSPVDGIVDTVVVFAGGRVEGGQPILLLRVVQPRHPPLRVLLDVGPSVIGFATPGTEVTLRFDAFPYERHGVVKGSVVHSSASTYTAAIPGASNDESREVPTYLVEVEPDFSAAHVRIRPDWLKDGMTVRGSLRLERLSLMEWLFLPVLKGIKRNPGVWPAARAEPVRVDEPA</sequence>
<dbReference type="PANTHER" id="PTHR30386:SF28">
    <property type="entry name" value="EXPORTED PROTEIN"/>
    <property type="match status" value="1"/>
</dbReference>
<gene>
    <name evidence="3" type="ORF">SAMN05216598_1836</name>
</gene>
<dbReference type="Gene3D" id="2.40.50.100">
    <property type="match status" value="1"/>
</dbReference>
<keyword evidence="1" id="KW-0175">Coiled coil</keyword>
<evidence type="ECO:0000256" key="1">
    <source>
        <dbReference type="SAM" id="Coils"/>
    </source>
</evidence>
<name>A0A1H1SUS6_9PSED</name>
<feature type="transmembrane region" description="Helical" evidence="2">
    <location>
        <begin position="12"/>
        <end position="33"/>
    </location>
</feature>
<dbReference type="AlphaFoldDB" id="A0A1H1SUS6"/>
<keyword evidence="2" id="KW-0812">Transmembrane</keyword>
<organism evidence="3 4">
    <name type="scientific">Pseudomonas asplenii</name>
    <dbReference type="NCBI Taxonomy" id="53407"/>
    <lineage>
        <taxon>Bacteria</taxon>
        <taxon>Pseudomonadati</taxon>
        <taxon>Pseudomonadota</taxon>
        <taxon>Gammaproteobacteria</taxon>
        <taxon>Pseudomonadales</taxon>
        <taxon>Pseudomonadaceae</taxon>
        <taxon>Pseudomonas</taxon>
    </lineage>
</organism>
<proteinExistence type="predicted"/>
<accession>A0A1H1SUS6</accession>
<dbReference type="EMBL" id="LT629777">
    <property type="protein sequence ID" value="SDS51750.1"/>
    <property type="molecule type" value="Genomic_DNA"/>
</dbReference>
<dbReference type="PANTHER" id="PTHR30386">
    <property type="entry name" value="MEMBRANE FUSION SUBUNIT OF EMRAB-TOLC MULTIDRUG EFFLUX PUMP"/>
    <property type="match status" value="1"/>
</dbReference>
<protein>
    <submittedName>
        <fullName evidence="3">Membrane fusion protein</fullName>
    </submittedName>
</protein>
<keyword evidence="2" id="KW-0472">Membrane</keyword>
<reference evidence="4" key="1">
    <citation type="submission" date="2016-10" db="EMBL/GenBank/DDBJ databases">
        <authorList>
            <person name="Varghese N."/>
            <person name="Submissions S."/>
        </authorList>
    </citation>
    <scope>NUCLEOTIDE SEQUENCE [LARGE SCALE GENOMIC DNA]</scope>
    <source>
        <strain evidence="4">ATCC 23835</strain>
    </source>
</reference>
<dbReference type="InterPro" id="IPR050739">
    <property type="entry name" value="MFP"/>
</dbReference>
<keyword evidence="4" id="KW-1185">Reference proteome</keyword>
<dbReference type="RefSeq" id="WP_232000488.1">
    <property type="nucleotide sequence ID" value="NZ_LT629777.1"/>
</dbReference>
<dbReference type="GeneID" id="300206833"/>
<evidence type="ECO:0000313" key="3">
    <source>
        <dbReference type="EMBL" id="SDS51750.1"/>
    </source>
</evidence>
<evidence type="ECO:0000313" key="4">
    <source>
        <dbReference type="Proteomes" id="UP000199524"/>
    </source>
</evidence>